<evidence type="ECO:0000256" key="1">
    <source>
        <dbReference type="SAM" id="MobiDB-lite"/>
    </source>
</evidence>
<accession>A0A9Q0SYM3</accession>
<evidence type="ECO:0000313" key="3">
    <source>
        <dbReference type="EMBL" id="KAJ6694879.1"/>
    </source>
</evidence>
<dbReference type="Proteomes" id="UP001151752">
    <property type="component" value="Chromosome 3"/>
</dbReference>
<sequence length="171" mass="18968">MVMGPTQAVKEALKAEFMKQFSGYPSAPSFMILDSCFNLSGYQEVEIPDIKMYFEGSAELNVDVTGVFYFVNTGASQVCLAIASLSNEDEVGIIGNYQQKNHRVINDTKDLRWDLLEKIAVSTRSMIWKYKDQDGIKRSSAQVDEIKPACSTDMSRAKKVSSVPAGKSSTR</sequence>
<dbReference type="Pfam" id="PF14541">
    <property type="entry name" value="TAXi_C"/>
    <property type="match status" value="1"/>
</dbReference>
<dbReference type="InterPro" id="IPR001461">
    <property type="entry name" value="Aspartic_peptidase_A1"/>
</dbReference>
<dbReference type="InterPro" id="IPR021109">
    <property type="entry name" value="Peptidase_aspartic_dom_sf"/>
</dbReference>
<dbReference type="InterPro" id="IPR032799">
    <property type="entry name" value="TAXi_C"/>
</dbReference>
<feature type="region of interest" description="Disordered" evidence="1">
    <location>
        <begin position="152"/>
        <end position="171"/>
    </location>
</feature>
<comment type="caution">
    <text evidence="3">The sequence shown here is derived from an EMBL/GenBank/DDBJ whole genome shotgun (WGS) entry which is preliminary data.</text>
</comment>
<name>A0A9Q0SYM3_9ROSI</name>
<dbReference type="EMBL" id="JAPFFM010000017">
    <property type="protein sequence ID" value="KAJ6694879.1"/>
    <property type="molecule type" value="Genomic_DNA"/>
</dbReference>
<dbReference type="SUPFAM" id="SSF50630">
    <property type="entry name" value="Acid proteases"/>
    <property type="match status" value="1"/>
</dbReference>
<dbReference type="GO" id="GO:0006508">
    <property type="term" value="P:proteolysis"/>
    <property type="evidence" value="ECO:0007669"/>
    <property type="project" value="InterPro"/>
</dbReference>
<feature type="domain" description="Xylanase inhibitor C-terminal" evidence="2">
    <location>
        <begin position="11"/>
        <end position="109"/>
    </location>
</feature>
<keyword evidence="4" id="KW-1185">Reference proteome</keyword>
<evidence type="ECO:0000313" key="4">
    <source>
        <dbReference type="Proteomes" id="UP001151752"/>
    </source>
</evidence>
<dbReference type="PANTHER" id="PTHR13683">
    <property type="entry name" value="ASPARTYL PROTEASES"/>
    <property type="match status" value="1"/>
</dbReference>
<reference evidence="3" key="2">
    <citation type="journal article" date="2023" name="Int. J. Mol. Sci.">
        <title>De Novo Assembly and Annotation of 11 Diverse Shrub Willow (Salix) Genomes Reveals Novel Gene Organization in Sex-Linked Regions.</title>
        <authorList>
            <person name="Hyden B."/>
            <person name="Feng K."/>
            <person name="Yates T.B."/>
            <person name="Jawdy S."/>
            <person name="Cereghino C."/>
            <person name="Smart L.B."/>
            <person name="Muchero W."/>
        </authorList>
    </citation>
    <scope>NUCLEOTIDE SEQUENCE</scope>
    <source>
        <tissue evidence="3">Shoot tip</tissue>
    </source>
</reference>
<dbReference type="GO" id="GO:0004190">
    <property type="term" value="F:aspartic-type endopeptidase activity"/>
    <property type="evidence" value="ECO:0007669"/>
    <property type="project" value="InterPro"/>
</dbReference>
<protein>
    <recommendedName>
        <fullName evidence="2">Xylanase inhibitor C-terminal domain-containing protein</fullName>
    </recommendedName>
</protein>
<evidence type="ECO:0000259" key="2">
    <source>
        <dbReference type="Pfam" id="PF14541"/>
    </source>
</evidence>
<dbReference type="Gene3D" id="2.40.70.10">
    <property type="entry name" value="Acid Proteases"/>
    <property type="match status" value="1"/>
</dbReference>
<dbReference type="PANTHER" id="PTHR13683:SF827">
    <property type="entry name" value="PEPTIDASE A1 DOMAIN-CONTAINING PROTEIN"/>
    <property type="match status" value="1"/>
</dbReference>
<gene>
    <name evidence="3" type="ORF">OIU74_014084</name>
</gene>
<reference evidence="3" key="1">
    <citation type="submission" date="2022-11" db="EMBL/GenBank/DDBJ databases">
        <authorList>
            <person name="Hyden B.L."/>
            <person name="Feng K."/>
            <person name="Yates T."/>
            <person name="Jawdy S."/>
            <person name="Smart L.B."/>
            <person name="Muchero W."/>
        </authorList>
    </citation>
    <scope>NUCLEOTIDE SEQUENCE</scope>
    <source>
        <tissue evidence="3">Shoot tip</tissue>
    </source>
</reference>
<organism evidence="3 4">
    <name type="scientific">Salix koriyanagi</name>
    <dbReference type="NCBI Taxonomy" id="2511006"/>
    <lineage>
        <taxon>Eukaryota</taxon>
        <taxon>Viridiplantae</taxon>
        <taxon>Streptophyta</taxon>
        <taxon>Embryophyta</taxon>
        <taxon>Tracheophyta</taxon>
        <taxon>Spermatophyta</taxon>
        <taxon>Magnoliopsida</taxon>
        <taxon>eudicotyledons</taxon>
        <taxon>Gunneridae</taxon>
        <taxon>Pentapetalae</taxon>
        <taxon>rosids</taxon>
        <taxon>fabids</taxon>
        <taxon>Malpighiales</taxon>
        <taxon>Salicaceae</taxon>
        <taxon>Saliceae</taxon>
        <taxon>Salix</taxon>
    </lineage>
</organism>
<proteinExistence type="predicted"/>
<dbReference type="AlphaFoldDB" id="A0A9Q0SYM3"/>